<organism evidence="2 3">
    <name type="scientific">Panicum hallii var. hallii</name>
    <dbReference type="NCBI Taxonomy" id="1504633"/>
    <lineage>
        <taxon>Eukaryota</taxon>
        <taxon>Viridiplantae</taxon>
        <taxon>Streptophyta</taxon>
        <taxon>Embryophyta</taxon>
        <taxon>Tracheophyta</taxon>
        <taxon>Spermatophyta</taxon>
        <taxon>Magnoliopsida</taxon>
        <taxon>Liliopsida</taxon>
        <taxon>Poales</taxon>
        <taxon>Poaceae</taxon>
        <taxon>PACMAD clade</taxon>
        <taxon>Panicoideae</taxon>
        <taxon>Panicodae</taxon>
        <taxon>Paniceae</taxon>
        <taxon>Panicinae</taxon>
        <taxon>Panicum</taxon>
        <taxon>Panicum sect. Panicum</taxon>
    </lineage>
</organism>
<keyword evidence="3" id="KW-1185">Reference proteome</keyword>
<dbReference type="Gramene" id="PUZ60261">
    <property type="protein sequence ID" value="PUZ60261"/>
    <property type="gene ID" value="GQ55_4G109500"/>
</dbReference>
<reference evidence="2 3" key="1">
    <citation type="submission" date="2018-04" db="EMBL/GenBank/DDBJ databases">
        <title>WGS assembly of Panicum hallii var. hallii HAL2.</title>
        <authorList>
            <person name="Lovell J."/>
            <person name="Jenkins J."/>
            <person name="Lowry D."/>
            <person name="Mamidi S."/>
            <person name="Sreedasyam A."/>
            <person name="Weng X."/>
            <person name="Barry K."/>
            <person name="Bonette J."/>
            <person name="Campitelli B."/>
            <person name="Daum C."/>
            <person name="Gordon S."/>
            <person name="Gould B."/>
            <person name="Lipzen A."/>
            <person name="MacQueen A."/>
            <person name="Palacio-Mejia J."/>
            <person name="Plott C."/>
            <person name="Shakirov E."/>
            <person name="Shu S."/>
            <person name="Yoshinaga Y."/>
            <person name="Zane M."/>
            <person name="Rokhsar D."/>
            <person name="Grimwood J."/>
            <person name="Schmutz J."/>
            <person name="Juenger T."/>
        </authorList>
    </citation>
    <scope>NUCLEOTIDE SEQUENCE [LARGE SCALE GENOMIC DNA]</scope>
    <source>
        <strain evidence="3">cv. HAL2</strain>
    </source>
</reference>
<name>A0A2T7DXF6_9POAL</name>
<feature type="compositionally biased region" description="Low complexity" evidence="1">
    <location>
        <begin position="182"/>
        <end position="192"/>
    </location>
</feature>
<gene>
    <name evidence="2" type="ORF">GQ55_4G109500</name>
</gene>
<dbReference type="AlphaFoldDB" id="A0A2T7DXF6"/>
<feature type="region of interest" description="Disordered" evidence="1">
    <location>
        <begin position="87"/>
        <end position="111"/>
    </location>
</feature>
<accession>A0A2T7DXF6</accession>
<feature type="compositionally biased region" description="Basic residues" evidence="1">
    <location>
        <begin position="87"/>
        <end position="105"/>
    </location>
</feature>
<sequence>MTRKRKGWDERRIENDAMWNEGIWVDANKYCQVQFCTSTDNLTWILNEVSLPFPSSSVSYWSGAPWPAARRPAPELAARRLWAARRRAPTPAARRPKAAARRPRSPRPPALRLAGAHTGGAEALLERLPSGALLERALQHPELLVGARHRLRPLLLALAPEQHPLPRGPHLGIVGCSGAPWPAARRSRAPSPGRGGRGLANQLRGGRECHGRGARRLWAQRPAMRRPGAPRLTARRRGVGLPGRRPGGRERHGRRPERRHVPAGGSKHVMAEGTVEE</sequence>
<feature type="region of interest" description="Disordered" evidence="1">
    <location>
        <begin position="182"/>
        <end position="277"/>
    </location>
</feature>
<evidence type="ECO:0000313" key="2">
    <source>
        <dbReference type="EMBL" id="PUZ60261.1"/>
    </source>
</evidence>
<protein>
    <submittedName>
        <fullName evidence="2">Uncharacterized protein</fullName>
    </submittedName>
</protein>
<dbReference type="EMBL" id="CM009752">
    <property type="protein sequence ID" value="PUZ60261.1"/>
    <property type="molecule type" value="Genomic_DNA"/>
</dbReference>
<proteinExistence type="predicted"/>
<dbReference type="Proteomes" id="UP000244336">
    <property type="component" value="Chromosome 4"/>
</dbReference>
<evidence type="ECO:0000313" key="3">
    <source>
        <dbReference type="Proteomes" id="UP000244336"/>
    </source>
</evidence>
<evidence type="ECO:0000256" key="1">
    <source>
        <dbReference type="SAM" id="MobiDB-lite"/>
    </source>
</evidence>